<comment type="subunit">
    <text evidence="5">Self-interacts. Interacts with FtsZ.</text>
</comment>
<dbReference type="Proteomes" id="UP000231542">
    <property type="component" value="Unassembled WGS sequence"/>
</dbReference>
<dbReference type="Pfam" id="PF14450">
    <property type="entry name" value="FtsA"/>
    <property type="match status" value="1"/>
</dbReference>
<dbReference type="InterPro" id="IPR050696">
    <property type="entry name" value="FtsA/MreB"/>
</dbReference>
<dbReference type="InterPro" id="IPR020823">
    <property type="entry name" value="Cell_div_FtsA"/>
</dbReference>
<proteinExistence type="inferred from homology"/>
<dbReference type="SMART" id="SM00842">
    <property type="entry name" value="FtsA"/>
    <property type="match status" value="1"/>
</dbReference>
<dbReference type="Gene3D" id="3.30.1490.110">
    <property type="match status" value="1"/>
</dbReference>
<comment type="similarity">
    <text evidence="5 6">Belongs to the FtsA/MreB family.</text>
</comment>
<dbReference type="Gene3D" id="3.30.420.40">
    <property type="match status" value="1"/>
</dbReference>
<dbReference type="AlphaFoldDB" id="A0A2H0YVY5"/>
<protein>
    <recommendedName>
        <fullName evidence="5 6">Cell division protein FtsA</fullName>
    </recommendedName>
</protein>
<keyword evidence="1 5" id="KW-1003">Cell membrane</keyword>
<dbReference type="GO" id="GO:0009898">
    <property type="term" value="C:cytoplasmic side of plasma membrane"/>
    <property type="evidence" value="ECO:0007669"/>
    <property type="project" value="UniProtKB-UniRule"/>
</dbReference>
<reference evidence="8 9" key="1">
    <citation type="submission" date="2017-09" db="EMBL/GenBank/DDBJ databases">
        <title>Depth-based differentiation of microbial function through sediment-hosted aquifers and enrichment of novel symbionts in the deep terrestrial subsurface.</title>
        <authorList>
            <person name="Probst A.J."/>
            <person name="Ladd B."/>
            <person name="Jarett J.K."/>
            <person name="Geller-Mcgrath D.E."/>
            <person name="Sieber C.M."/>
            <person name="Emerson J.B."/>
            <person name="Anantharaman K."/>
            <person name="Thomas B.C."/>
            <person name="Malmstrom R."/>
            <person name="Stieglmeier M."/>
            <person name="Klingl A."/>
            <person name="Woyke T."/>
            <person name="Ryan C.M."/>
            <person name="Banfield J.F."/>
        </authorList>
    </citation>
    <scope>NUCLEOTIDE SEQUENCE [LARGE SCALE GENOMIC DNA]</scope>
    <source>
        <strain evidence="8">CG08_land_8_20_14_0_20_40_16</strain>
    </source>
</reference>
<comment type="caution">
    <text evidence="8">The sequence shown here is derived from an EMBL/GenBank/DDBJ whole genome shotgun (WGS) entry which is preliminary data.</text>
</comment>
<dbReference type="SUPFAM" id="SSF53067">
    <property type="entry name" value="Actin-like ATPase domain"/>
    <property type="match status" value="2"/>
</dbReference>
<feature type="domain" description="SHS2" evidence="7">
    <location>
        <begin position="7"/>
        <end position="196"/>
    </location>
</feature>
<dbReference type="GO" id="GO:0043093">
    <property type="term" value="P:FtsZ-dependent cytokinesis"/>
    <property type="evidence" value="ECO:0007669"/>
    <property type="project" value="UniProtKB-UniRule"/>
</dbReference>
<gene>
    <name evidence="5 8" type="primary">ftsA</name>
    <name evidence="8" type="ORF">COT24_02480</name>
</gene>
<dbReference type="InterPro" id="IPR003494">
    <property type="entry name" value="SHS2_FtsA"/>
</dbReference>
<evidence type="ECO:0000256" key="1">
    <source>
        <dbReference type="ARBA" id="ARBA00022475"/>
    </source>
</evidence>
<dbReference type="Pfam" id="PF02491">
    <property type="entry name" value="SHS2_FTSA"/>
    <property type="match status" value="1"/>
</dbReference>
<name>A0A2H0YVY5_9BACT</name>
<accession>A0A2H0YVY5</accession>
<dbReference type="CDD" id="cd24048">
    <property type="entry name" value="ASKHA_NBD_FtsA"/>
    <property type="match status" value="1"/>
</dbReference>
<evidence type="ECO:0000313" key="9">
    <source>
        <dbReference type="Proteomes" id="UP000231542"/>
    </source>
</evidence>
<evidence type="ECO:0000313" key="8">
    <source>
        <dbReference type="EMBL" id="PIS42640.1"/>
    </source>
</evidence>
<keyword evidence="4 5" id="KW-0131">Cell cycle</keyword>
<dbReference type="NCBIfam" id="TIGR01174">
    <property type="entry name" value="ftsA"/>
    <property type="match status" value="1"/>
</dbReference>
<dbReference type="GO" id="GO:0032153">
    <property type="term" value="C:cell division site"/>
    <property type="evidence" value="ECO:0007669"/>
    <property type="project" value="UniProtKB-UniRule"/>
</dbReference>
<dbReference type="HAMAP" id="MF_02033">
    <property type="entry name" value="FtsA"/>
    <property type="match status" value="1"/>
</dbReference>
<evidence type="ECO:0000256" key="4">
    <source>
        <dbReference type="ARBA" id="ARBA00023306"/>
    </source>
</evidence>
<keyword evidence="2 5" id="KW-0132">Cell division</keyword>
<dbReference type="PIRSF" id="PIRSF003101">
    <property type="entry name" value="FtsA"/>
    <property type="match status" value="1"/>
</dbReference>
<dbReference type="EMBL" id="PEXU01000030">
    <property type="protein sequence ID" value="PIS42640.1"/>
    <property type="molecule type" value="Genomic_DNA"/>
</dbReference>
<evidence type="ECO:0000256" key="3">
    <source>
        <dbReference type="ARBA" id="ARBA00023136"/>
    </source>
</evidence>
<evidence type="ECO:0000256" key="2">
    <source>
        <dbReference type="ARBA" id="ARBA00022618"/>
    </source>
</evidence>
<keyword evidence="3 5" id="KW-0472">Membrane</keyword>
<sequence>MAQVQVVTGLDVGSNMVRVVVGQKIEHDDKMHILGIAEAPSEGISKGVINSIEDAVSSISSCLEKAERMTGIPIEHAYVGISGSHIISQDSHGVVAVAKADGEIKEDDVERAIEAAQTVATPPNYEILHVIPRSFTVDSQRGIKDPIGMTGIRLEVDAQIILGLSSQIKNLTKCIYRTSVDVDDLVLGVLAASECILTKRQRELGVAVLNIGAATSSLLVLEEGDVIHTAVLPIGSGHITNDIAIGLRTSIDVAEKVKLEYGSSLPKEIHKREEIDLSEVSAQESGRVSQKHVAEIIEARLEEIFSMVEKELKKINRSGLLPAGVVLTGGGAKLPGIVETAKSIFRLPCHIGYPLEVITAIDKINDPTFTTAIGLVLWGSELSPKISRMSLKGFSSVKEVTGKMKKWFKSLMP</sequence>
<evidence type="ECO:0000259" key="7">
    <source>
        <dbReference type="SMART" id="SM00842"/>
    </source>
</evidence>
<dbReference type="InterPro" id="IPR043129">
    <property type="entry name" value="ATPase_NBD"/>
</dbReference>
<dbReference type="PANTHER" id="PTHR32432:SF4">
    <property type="entry name" value="CELL DIVISION PROTEIN FTSA"/>
    <property type="match status" value="1"/>
</dbReference>
<evidence type="ECO:0000256" key="6">
    <source>
        <dbReference type="PIRNR" id="PIRNR003101"/>
    </source>
</evidence>
<evidence type="ECO:0000256" key="5">
    <source>
        <dbReference type="HAMAP-Rule" id="MF_02033"/>
    </source>
</evidence>
<organism evidence="8 9">
    <name type="scientific">Candidatus Kerfeldbacteria bacterium CG08_land_8_20_14_0_20_40_16</name>
    <dbReference type="NCBI Taxonomy" id="2014244"/>
    <lineage>
        <taxon>Bacteria</taxon>
        <taxon>Candidatus Kerfeldiibacteriota</taxon>
    </lineage>
</organism>
<comment type="function">
    <text evidence="5 6">Cell division protein that is involved in the assembly of the Z ring. May serve as a membrane anchor for the Z ring.</text>
</comment>
<comment type="subcellular location">
    <subcellularLocation>
        <location evidence="5">Cell membrane</location>
        <topology evidence="5">Peripheral membrane protein</topology>
        <orientation evidence="5">Cytoplasmic side</orientation>
    </subcellularLocation>
    <text evidence="5">Localizes to the Z ring in an FtsZ-dependent manner. Targeted to the membrane through a conserved C-terminal amphipathic helix.</text>
</comment>
<dbReference type="PANTHER" id="PTHR32432">
    <property type="entry name" value="CELL DIVISION PROTEIN FTSA-RELATED"/>
    <property type="match status" value="1"/>
</dbReference>